<evidence type="ECO:0000313" key="1">
    <source>
        <dbReference type="EMBL" id="GBN31661.1"/>
    </source>
</evidence>
<comment type="caution">
    <text evidence="1">The sequence shown here is derived from an EMBL/GenBank/DDBJ whole genome shotgun (WGS) entry which is preliminary data.</text>
</comment>
<keyword evidence="2" id="KW-1185">Reference proteome</keyword>
<name>A0A4Y2MWX2_ARAVE</name>
<protein>
    <submittedName>
        <fullName evidence="1">Uncharacterized protein</fullName>
    </submittedName>
</protein>
<dbReference type="OrthoDB" id="8381237at2759"/>
<proteinExistence type="predicted"/>
<evidence type="ECO:0000313" key="2">
    <source>
        <dbReference type="Proteomes" id="UP000499080"/>
    </source>
</evidence>
<dbReference type="Proteomes" id="UP000499080">
    <property type="component" value="Unassembled WGS sequence"/>
</dbReference>
<dbReference type="AlphaFoldDB" id="A0A4Y2MWX2"/>
<reference evidence="1 2" key="1">
    <citation type="journal article" date="2019" name="Sci. Rep.">
        <title>Orb-weaving spider Araneus ventricosus genome elucidates the spidroin gene catalogue.</title>
        <authorList>
            <person name="Kono N."/>
            <person name="Nakamura H."/>
            <person name="Ohtoshi R."/>
            <person name="Moran D.A.P."/>
            <person name="Shinohara A."/>
            <person name="Yoshida Y."/>
            <person name="Fujiwara M."/>
            <person name="Mori M."/>
            <person name="Tomita M."/>
            <person name="Arakawa K."/>
        </authorList>
    </citation>
    <scope>NUCLEOTIDE SEQUENCE [LARGE SCALE GENOMIC DNA]</scope>
</reference>
<accession>A0A4Y2MWX2</accession>
<gene>
    <name evidence="1" type="ORF">AVEN_97393_1</name>
</gene>
<sequence length="178" mass="19893">MAGDTLAQASVMRFRSSCNVGGGVAYTRCLMYPHRRSPMGFNQDSLDDLLQLISGIYLNAGPTCLARLGRNQVPAHLASSRQLFSQHSLKRTLFQISVWNPDWVPNLGFIGVALDFPLEVLHQFLSFESSMNIVMQEDDTITQHARAFASDGFSMAQCLFPFSEIEGTLIWNNVLFNQ</sequence>
<dbReference type="EMBL" id="BGPR01008118">
    <property type="protein sequence ID" value="GBN31661.1"/>
    <property type="molecule type" value="Genomic_DNA"/>
</dbReference>
<organism evidence="1 2">
    <name type="scientific">Araneus ventricosus</name>
    <name type="common">Orbweaver spider</name>
    <name type="synonym">Epeira ventricosa</name>
    <dbReference type="NCBI Taxonomy" id="182803"/>
    <lineage>
        <taxon>Eukaryota</taxon>
        <taxon>Metazoa</taxon>
        <taxon>Ecdysozoa</taxon>
        <taxon>Arthropoda</taxon>
        <taxon>Chelicerata</taxon>
        <taxon>Arachnida</taxon>
        <taxon>Araneae</taxon>
        <taxon>Araneomorphae</taxon>
        <taxon>Entelegynae</taxon>
        <taxon>Araneoidea</taxon>
        <taxon>Araneidae</taxon>
        <taxon>Araneus</taxon>
    </lineage>
</organism>